<dbReference type="AlphaFoldDB" id="A0A450SX63"/>
<accession>A0A450SX63</accession>
<dbReference type="EMBL" id="CAADEX010000076">
    <property type="protein sequence ID" value="VFJ58671.1"/>
    <property type="molecule type" value="Genomic_DNA"/>
</dbReference>
<organism evidence="1">
    <name type="scientific">Candidatus Kentrum sp. DK</name>
    <dbReference type="NCBI Taxonomy" id="2126562"/>
    <lineage>
        <taxon>Bacteria</taxon>
        <taxon>Pseudomonadati</taxon>
        <taxon>Pseudomonadota</taxon>
        <taxon>Gammaproteobacteria</taxon>
        <taxon>Candidatus Kentrum</taxon>
    </lineage>
</organism>
<sequence>MNRPHRKAVIIRLPWIVRDGAVCFYVRDVLPEPQEKGIGHRIMDRLMACPDKNAPAGWGGHSSG</sequence>
<evidence type="ECO:0000313" key="1">
    <source>
        <dbReference type="EMBL" id="VFJ58671.1"/>
    </source>
</evidence>
<reference evidence="1" key="1">
    <citation type="submission" date="2019-02" db="EMBL/GenBank/DDBJ databases">
        <authorList>
            <person name="Gruber-Vodicka R. H."/>
            <person name="Seah K. B. B."/>
        </authorList>
    </citation>
    <scope>NUCLEOTIDE SEQUENCE</scope>
    <source>
        <strain evidence="1">BECK_DK47</strain>
    </source>
</reference>
<name>A0A450SX63_9GAMM</name>
<protein>
    <submittedName>
        <fullName evidence="1">Uncharacterized protein</fullName>
    </submittedName>
</protein>
<proteinExistence type="predicted"/>
<gene>
    <name evidence="1" type="ORF">BECKDK2373B_GA0170837_107621</name>
</gene>